<keyword evidence="4 6" id="KW-0391">Immunity</keyword>
<proteinExistence type="inferred from homology"/>
<dbReference type="GO" id="GO:0045087">
    <property type="term" value="P:innate immune response"/>
    <property type="evidence" value="ECO:0007669"/>
    <property type="project" value="UniProtKB-KW"/>
</dbReference>
<comment type="caution">
    <text evidence="10">The sequence shown here is derived from an EMBL/GenBank/DDBJ whole genome shotgun (WGS) entry which is preliminary data.</text>
</comment>
<dbReference type="EMBL" id="JXXN02003916">
    <property type="protein sequence ID" value="THD21038.1"/>
    <property type="molecule type" value="Genomic_DNA"/>
</dbReference>
<dbReference type="GO" id="GO:0009253">
    <property type="term" value="P:peptidoglycan catabolic process"/>
    <property type="evidence" value="ECO:0007669"/>
    <property type="project" value="InterPro"/>
</dbReference>
<dbReference type="SMART" id="SM00701">
    <property type="entry name" value="PGRP"/>
    <property type="match status" value="1"/>
</dbReference>
<dbReference type="Pfam" id="PF01510">
    <property type="entry name" value="Amidase_2"/>
    <property type="match status" value="1"/>
</dbReference>
<keyword evidence="11" id="KW-1185">Reference proteome</keyword>
<evidence type="ECO:0000256" key="1">
    <source>
        <dbReference type="ARBA" id="ARBA00007553"/>
    </source>
</evidence>
<keyword evidence="5" id="KW-1015">Disulfide bond</keyword>
<evidence type="ECO:0000256" key="2">
    <source>
        <dbReference type="ARBA" id="ARBA00022588"/>
    </source>
</evidence>
<dbReference type="Gene3D" id="3.40.80.10">
    <property type="entry name" value="Peptidoglycan recognition protein-like"/>
    <property type="match status" value="1"/>
</dbReference>
<accession>A0A4E0RHF7</accession>
<evidence type="ECO:0000313" key="11">
    <source>
        <dbReference type="Proteomes" id="UP000230066"/>
    </source>
</evidence>
<keyword evidence="2 6" id="KW-0399">Innate immunity</keyword>
<keyword evidence="3" id="KW-0732">Signal</keyword>
<dbReference type="AlphaFoldDB" id="A0A4E0RHF7"/>
<evidence type="ECO:0000256" key="3">
    <source>
        <dbReference type="ARBA" id="ARBA00022729"/>
    </source>
</evidence>
<dbReference type="GO" id="GO:0008745">
    <property type="term" value="F:N-acetylmuramoyl-L-alanine amidase activity"/>
    <property type="evidence" value="ECO:0007669"/>
    <property type="project" value="InterPro"/>
</dbReference>
<evidence type="ECO:0000259" key="8">
    <source>
        <dbReference type="SMART" id="SM00644"/>
    </source>
</evidence>
<dbReference type="CDD" id="cd06583">
    <property type="entry name" value="PGRP"/>
    <property type="match status" value="1"/>
</dbReference>
<feature type="disulfide bond" evidence="7">
    <location>
        <begin position="66"/>
        <end position="71"/>
    </location>
</feature>
<evidence type="ECO:0000256" key="5">
    <source>
        <dbReference type="ARBA" id="ARBA00023157"/>
    </source>
</evidence>
<evidence type="ECO:0000256" key="4">
    <source>
        <dbReference type="ARBA" id="ARBA00022859"/>
    </source>
</evidence>
<protein>
    <recommendedName>
        <fullName evidence="6">Peptidoglycan-recognition protein</fullName>
    </recommendedName>
</protein>
<dbReference type="InterPro" id="IPR017331">
    <property type="entry name" value="Peptidoglycan_recognition"/>
</dbReference>
<dbReference type="GO" id="GO:0042834">
    <property type="term" value="F:peptidoglycan binding"/>
    <property type="evidence" value="ECO:0007669"/>
    <property type="project" value="InterPro"/>
</dbReference>
<gene>
    <name evidence="10" type="ORF">D915_008253</name>
</gene>
<dbReference type="PIRSF" id="PIRSF037945">
    <property type="entry name" value="PGRPs"/>
    <property type="match status" value="1"/>
</dbReference>
<feature type="domain" description="Peptidoglycan recognition protein family" evidence="9">
    <location>
        <begin position="28"/>
        <end position="170"/>
    </location>
</feature>
<dbReference type="InterPro" id="IPR002502">
    <property type="entry name" value="Amidase_domain"/>
</dbReference>
<dbReference type="GO" id="GO:0008270">
    <property type="term" value="F:zinc ion binding"/>
    <property type="evidence" value="ECO:0007669"/>
    <property type="project" value="InterPro"/>
</dbReference>
<evidence type="ECO:0000256" key="7">
    <source>
        <dbReference type="PIRSR" id="PIRSR037945-1"/>
    </source>
</evidence>
<evidence type="ECO:0000256" key="6">
    <source>
        <dbReference type="PIRNR" id="PIRNR037945"/>
    </source>
</evidence>
<dbReference type="InterPro" id="IPR036505">
    <property type="entry name" value="Amidase/PGRP_sf"/>
</dbReference>
<dbReference type="FunFam" id="3.40.80.10:FF:000001">
    <property type="entry name" value="Peptidoglycan recognition protein 1"/>
    <property type="match status" value="1"/>
</dbReference>
<dbReference type="Proteomes" id="UP000230066">
    <property type="component" value="Unassembled WGS sequence"/>
</dbReference>
<sequence length="193" mass="21848">MVFIGVHSWQLFCIFLYASLLISGGSGLHIISRREWGAAPSRRLFSKITKPAHHVILHHTEQPTICSGDSCKNSIRAIQKYHFSRGYSDIGYSFLIGTDGQIYEGRGWGVVGAHTYGYNRNGYGIALVGDFRRNKPTLAALNSVKQLIHLGVRNNWIDPKYKLFGHRNVGQTECPGNELYNIISKWSHFELRK</sequence>
<evidence type="ECO:0000313" key="10">
    <source>
        <dbReference type="EMBL" id="THD21038.1"/>
    </source>
</evidence>
<dbReference type="InterPro" id="IPR006619">
    <property type="entry name" value="PGRP_domain_met/bac"/>
</dbReference>
<reference evidence="10" key="1">
    <citation type="submission" date="2019-03" db="EMBL/GenBank/DDBJ databases">
        <title>Improved annotation for the trematode Fasciola hepatica.</title>
        <authorList>
            <person name="Choi Y.-J."/>
            <person name="Martin J."/>
            <person name="Mitreva M."/>
        </authorList>
    </citation>
    <scope>NUCLEOTIDE SEQUENCE [LARGE SCALE GENOMIC DNA]</scope>
</reference>
<dbReference type="SUPFAM" id="SSF55846">
    <property type="entry name" value="N-acetylmuramoyl-L-alanine amidase-like"/>
    <property type="match status" value="1"/>
</dbReference>
<dbReference type="PANTHER" id="PTHR11022:SF41">
    <property type="entry name" value="PEPTIDOGLYCAN-RECOGNITION PROTEIN LC-RELATED"/>
    <property type="match status" value="1"/>
</dbReference>
<dbReference type="InterPro" id="IPR015510">
    <property type="entry name" value="PGRP"/>
</dbReference>
<dbReference type="PANTHER" id="PTHR11022">
    <property type="entry name" value="PEPTIDOGLYCAN RECOGNITION PROTEIN"/>
    <property type="match status" value="1"/>
</dbReference>
<dbReference type="SMART" id="SM00644">
    <property type="entry name" value="Ami_2"/>
    <property type="match status" value="1"/>
</dbReference>
<name>A0A4E0RHF7_FASHE</name>
<organism evidence="10 11">
    <name type="scientific">Fasciola hepatica</name>
    <name type="common">Liver fluke</name>
    <dbReference type="NCBI Taxonomy" id="6192"/>
    <lineage>
        <taxon>Eukaryota</taxon>
        <taxon>Metazoa</taxon>
        <taxon>Spiralia</taxon>
        <taxon>Lophotrochozoa</taxon>
        <taxon>Platyhelminthes</taxon>
        <taxon>Trematoda</taxon>
        <taxon>Digenea</taxon>
        <taxon>Plagiorchiida</taxon>
        <taxon>Echinostomata</taxon>
        <taxon>Echinostomatoidea</taxon>
        <taxon>Fasciolidae</taxon>
        <taxon>Fasciola</taxon>
    </lineage>
</organism>
<comment type="similarity">
    <text evidence="1 6">Belongs to the N-acetylmuramoyl-L-alanine amidase 2 family.</text>
</comment>
<feature type="domain" description="N-acetylmuramoyl-L-alanine amidase" evidence="8">
    <location>
        <begin position="40"/>
        <end position="176"/>
    </location>
</feature>
<evidence type="ECO:0000259" key="9">
    <source>
        <dbReference type="SMART" id="SM00701"/>
    </source>
</evidence>